<dbReference type="Proteomes" id="UP000277580">
    <property type="component" value="Unassembled WGS sequence"/>
</dbReference>
<evidence type="ECO:0000313" key="1">
    <source>
        <dbReference type="EMBL" id="RPB11851.1"/>
    </source>
</evidence>
<keyword evidence="2" id="KW-1185">Reference proteome</keyword>
<dbReference type="SUPFAM" id="SSF48403">
    <property type="entry name" value="Ankyrin repeat"/>
    <property type="match status" value="1"/>
</dbReference>
<dbReference type="OrthoDB" id="5421990at2759"/>
<sequence>LLLLIASHLRSRSLCNLAATSHTLHACLSRTLTAHLALIAPSLIRCRMGCSLWYCSPHCYCTLDYERMLALLNSAAAHGCTGLVRRLVEFHALPVNGAGRQGPPPLVCVVRRGQVQTVRWLLGAGARVLPRVWAEVWVEDGCQGRGGWAAEMEALLEEDRERERGGGGGGETCAGVLMG</sequence>
<accession>A0A3N4KU20</accession>
<name>A0A3N4KU20_9PEZI</name>
<gene>
    <name evidence="1" type="ORF">P167DRAFT_575041</name>
</gene>
<dbReference type="EMBL" id="ML119133">
    <property type="protein sequence ID" value="RPB11851.1"/>
    <property type="molecule type" value="Genomic_DNA"/>
</dbReference>
<organism evidence="1 2">
    <name type="scientific">Morchella conica CCBAS932</name>
    <dbReference type="NCBI Taxonomy" id="1392247"/>
    <lineage>
        <taxon>Eukaryota</taxon>
        <taxon>Fungi</taxon>
        <taxon>Dikarya</taxon>
        <taxon>Ascomycota</taxon>
        <taxon>Pezizomycotina</taxon>
        <taxon>Pezizomycetes</taxon>
        <taxon>Pezizales</taxon>
        <taxon>Morchellaceae</taxon>
        <taxon>Morchella</taxon>
    </lineage>
</organism>
<dbReference type="Gene3D" id="1.25.40.20">
    <property type="entry name" value="Ankyrin repeat-containing domain"/>
    <property type="match status" value="1"/>
</dbReference>
<dbReference type="AlphaFoldDB" id="A0A3N4KU20"/>
<protein>
    <submittedName>
        <fullName evidence="1">Uncharacterized protein</fullName>
    </submittedName>
</protein>
<dbReference type="InterPro" id="IPR036770">
    <property type="entry name" value="Ankyrin_rpt-contain_sf"/>
</dbReference>
<dbReference type="InParanoid" id="A0A3N4KU20"/>
<feature type="non-terminal residue" evidence="1">
    <location>
        <position position="1"/>
    </location>
</feature>
<proteinExistence type="predicted"/>
<dbReference type="Pfam" id="PF13637">
    <property type="entry name" value="Ank_4"/>
    <property type="match status" value="1"/>
</dbReference>
<evidence type="ECO:0000313" key="2">
    <source>
        <dbReference type="Proteomes" id="UP000277580"/>
    </source>
</evidence>
<dbReference type="InterPro" id="IPR002110">
    <property type="entry name" value="Ankyrin_rpt"/>
</dbReference>
<reference evidence="1 2" key="1">
    <citation type="journal article" date="2018" name="Nat. Ecol. Evol.">
        <title>Pezizomycetes genomes reveal the molecular basis of ectomycorrhizal truffle lifestyle.</title>
        <authorList>
            <person name="Murat C."/>
            <person name="Payen T."/>
            <person name="Noel B."/>
            <person name="Kuo A."/>
            <person name="Morin E."/>
            <person name="Chen J."/>
            <person name="Kohler A."/>
            <person name="Krizsan K."/>
            <person name="Balestrini R."/>
            <person name="Da Silva C."/>
            <person name="Montanini B."/>
            <person name="Hainaut M."/>
            <person name="Levati E."/>
            <person name="Barry K.W."/>
            <person name="Belfiori B."/>
            <person name="Cichocki N."/>
            <person name="Clum A."/>
            <person name="Dockter R.B."/>
            <person name="Fauchery L."/>
            <person name="Guy J."/>
            <person name="Iotti M."/>
            <person name="Le Tacon F."/>
            <person name="Lindquist E.A."/>
            <person name="Lipzen A."/>
            <person name="Malagnac F."/>
            <person name="Mello A."/>
            <person name="Molinier V."/>
            <person name="Miyauchi S."/>
            <person name="Poulain J."/>
            <person name="Riccioni C."/>
            <person name="Rubini A."/>
            <person name="Sitrit Y."/>
            <person name="Splivallo R."/>
            <person name="Traeger S."/>
            <person name="Wang M."/>
            <person name="Zifcakova L."/>
            <person name="Wipf D."/>
            <person name="Zambonelli A."/>
            <person name="Paolocci F."/>
            <person name="Nowrousian M."/>
            <person name="Ottonello S."/>
            <person name="Baldrian P."/>
            <person name="Spatafora J.W."/>
            <person name="Henrissat B."/>
            <person name="Nagy L.G."/>
            <person name="Aury J.M."/>
            <person name="Wincker P."/>
            <person name="Grigoriev I.V."/>
            <person name="Bonfante P."/>
            <person name="Martin F.M."/>
        </authorList>
    </citation>
    <scope>NUCLEOTIDE SEQUENCE [LARGE SCALE GENOMIC DNA]</scope>
    <source>
        <strain evidence="1 2">CCBAS932</strain>
    </source>
</reference>